<organism evidence="1 2">
    <name type="scientific">Paraglomus brasilianum</name>
    <dbReference type="NCBI Taxonomy" id="144538"/>
    <lineage>
        <taxon>Eukaryota</taxon>
        <taxon>Fungi</taxon>
        <taxon>Fungi incertae sedis</taxon>
        <taxon>Mucoromycota</taxon>
        <taxon>Glomeromycotina</taxon>
        <taxon>Glomeromycetes</taxon>
        <taxon>Paraglomerales</taxon>
        <taxon>Paraglomeraceae</taxon>
        <taxon>Paraglomus</taxon>
    </lineage>
</organism>
<gene>
    <name evidence="1" type="ORF">PBRASI_LOCUS10320</name>
</gene>
<reference evidence="1" key="1">
    <citation type="submission" date="2021-06" db="EMBL/GenBank/DDBJ databases">
        <authorList>
            <person name="Kallberg Y."/>
            <person name="Tangrot J."/>
            <person name="Rosling A."/>
        </authorList>
    </citation>
    <scope>NUCLEOTIDE SEQUENCE</scope>
    <source>
        <strain evidence="1">BR232B</strain>
    </source>
</reference>
<name>A0A9N9DV43_9GLOM</name>
<dbReference type="OrthoDB" id="2369467at2759"/>
<comment type="caution">
    <text evidence="1">The sequence shown here is derived from an EMBL/GenBank/DDBJ whole genome shotgun (WGS) entry which is preliminary data.</text>
</comment>
<dbReference type="Proteomes" id="UP000789739">
    <property type="component" value="Unassembled WGS sequence"/>
</dbReference>
<sequence length="81" mass="9457">DLKEHYYYACALDYARWCLSLQTSGVIYFNCEDDATTKLNWPTEGQVIAGLNCAVFWHNLQFNEVQMTALFKNEDREVQLV</sequence>
<proteinExistence type="predicted"/>
<dbReference type="AlphaFoldDB" id="A0A9N9DV43"/>
<accession>A0A9N9DV43</accession>
<evidence type="ECO:0000313" key="1">
    <source>
        <dbReference type="EMBL" id="CAG8652160.1"/>
    </source>
</evidence>
<dbReference type="EMBL" id="CAJVPI010002964">
    <property type="protein sequence ID" value="CAG8652160.1"/>
    <property type="molecule type" value="Genomic_DNA"/>
</dbReference>
<feature type="non-terminal residue" evidence="1">
    <location>
        <position position="1"/>
    </location>
</feature>
<protein>
    <submittedName>
        <fullName evidence="1">8495_t:CDS:1</fullName>
    </submittedName>
</protein>
<evidence type="ECO:0000313" key="2">
    <source>
        <dbReference type="Proteomes" id="UP000789739"/>
    </source>
</evidence>
<keyword evidence="2" id="KW-1185">Reference proteome</keyword>